<dbReference type="RefSeq" id="WP_066125645.1">
    <property type="nucleotide sequence ID" value="NZ_FKIF01000002.1"/>
</dbReference>
<reference evidence="2 3" key="1">
    <citation type="submission" date="2016-04" db="EMBL/GenBank/DDBJ databases">
        <authorList>
            <consortium name="Pathogen Informatics"/>
        </authorList>
    </citation>
    <scope>NUCLEOTIDE SEQUENCE [LARGE SCALE GENOMIC DNA]</scope>
    <source>
        <strain evidence="2 3">H050680373</strain>
    </source>
</reference>
<proteinExistence type="predicted"/>
<dbReference type="Pfam" id="PF17765">
    <property type="entry name" value="MLTR_LBD"/>
    <property type="match status" value="1"/>
</dbReference>
<dbReference type="InterPro" id="IPR010982">
    <property type="entry name" value="Lambda_DNA-bd_dom_sf"/>
</dbReference>
<dbReference type="EMBL" id="FKIF01000002">
    <property type="protein sequence ID" value="SAI67799.1"/>
    <property type="molecule type" value="Genomic_DNA"/>
</dbReference>
<dbReference type="CDD" id="cd00093">
    <property type="entry name" value="HTH_XRE"/>
    <property type="match status" value="1"/>
</dbReference>
<organism evidence="2 3">
    <name type="scientific">Bordetella ansorpii</name>
    <dbReference type="NCBI Taxonomy" id="288768"/>
    <lineage>
        <taxon>Bacteria</taxon>
        <taxon>Pseudomonadati</taxon>
        <taxon>Pseudomonadota</taxon>
        <taxon>Betaproteobacteria</taxon>
        <taxon>Burkholderiales</taxon>
        <taxon>Alcaligenaceae</taxon>
        <taxon>Bordetella</taxon>
    </lineage>
</organism>
<protein>
    <submittedName>
        <fullName evidence="2">Transcriptional regulator</fullName>
    </submittedName>
</protein>
<evidence type="ECO:0000259" key="1">
    <source>
        <dbReference type="SMART" id="SM00530"/>
    </source>
</evidence>
<dbReference type="InterPro" id="IPR041413">
    <property type="entry name" value="MLTR_LBD"/>
</dbReference>
<dbReference type="Pfam" id="PF13560">
    <property type="entry name" value="HTH_31"/>
    <property type="match status" value="1"/>
</dbReference>
<dbReference type="InterPro" id="IPR001387">
    <property type="entry name" value="Cro/C1-type_HTH"/>
</dbReference>
<dbReference type="Gene3D" id="1.10.260.40">
    <property type="entry name" value="lambda repressor-like DNA-binding domains"/>
    <property type="match status" value="1"/>
</dbReference>
<dbReference type="Proteomes" id="UP000076848">
    <property type="component" value="Unassembled WGS sequence"/>
</dbReference>
<dbReference type="STRING" id="288768.SAMEA3906486_01724"/>
<name>A0A157SBP6_9BORD</name>
<evidence type="ECO:0000313" key="2">
    <source>
        <dbReference type="EMBL" id="SAI67799.1"/>
    </source>
</evidence>
<accession>A0A157SBP6</accession>
<dbReference type="Gene3D" id="3.30.450.180">
    <property type="match status" value="1"/>
</dbReference>
<sequence length="276" mass="30934">MTTAPSAPSASDGSSVRRHALGEFVRSARARITPQMAGLPDGLRRRTPGLRREEVAQLSGISVTWYTWIEQGREVSVSPSVWGRIAGVLQLARAERAYLFELAECADPQHPRDDASGTPAPLRECVEAIQAPAYVLDRAWNVLAYNAPMRGLFDDWPARDAKPNLLRYIFQDPAARELVVDWDQRARRVVAEFRADAGAHLDEPDVAQLVEDLKRDSGTFAHWWTRHAVVEREGGLRDFQHPRRGRVAFQQVTFRLATHPELKLVMLLAGEAMPAE</sequence>
<dbReference type="AlphaFoldDB" id="A0A157SBP6"/>
<dbReference type="OrthoDB" id="5346389at2"/>
<keyword evidence="3" id="KW-1185">Reference proteome</keyword>
<feature type="domain" description="HTH cro/C1-type" evidence="1">
    <location>
        <begin position="24"/>
        <end position="96"/>
    </location>
</feature>
<gene>
    <name evidence="2" type="ORF">SAMEA3906486_01724</name>
</gene>
<dbReference type="SUPFAM" id="SSF47413">
    <property type="entry name" value="lambda repressor-like DNA-binding domains"/>
    <property type="match status" value="1"/>
</dbReference>
<dbReference type="PANTHER" id="PTHR35010">
    <property type="entry name" value="BLL4672 PROTEIN-RELATED"/>
    <property type="match status" value="1"/>
</dbReference>
<dbReference type="GO" id="GO:0003677">
    <property type="term" value="F:DNA binding"/>
    <property type="evidence" value="ECO:0007669"/>
    <property type="project" value="InterPro"/>
</dbReference>
<dbReference type="PANTHER" id="PTHR35010:SF2">
    <property type="entry name" value="BLL4672 PROTEIN"/>
    <property type="match status" value="1"/>
</dbReference>
<evidence type="ECO:0000313" key="3">
    <source>
        <dbReference type="Proteomes" id="UP000076848"/>
    </source>
</evidence>
<dbReference type="SMART" id="SM00530">
    <property type="entry name" value="HTH_XRE"/>
    <property type="match status" value="1"/>
</dbReference>